<keyword evidence="3" id="KW-1185">Reference proteome</keyword>
<feature type="signal peptide" evidence="1">
    <location>
        <begin position="1"/>
        <end position="23"/>
    </location>
</feature>
<reference evidence="2 3" key="2">
    <citation type="submission" date="2020-08" db="EMBL/GenBank/DDBJ databases">
        <title>The Agave Microbiome: Exploring the role of microbial communities in plant adaptations to desert environments.</title>
        <authorList>
            <person name="Partida-Martinez L.P."/>
        </authorList>
    </citation>
    <scope>NUCLEOTIDE SEQUENCE [LARGE SCALE GENOMIC DNA]</scope>
    <source>
        <strain evidence="2 3">AS2.3</strain>
    </source>
</reference>
<reference evidence="2 3" key="1">
    <citation type="submission" date="2020-07" db="EMBL/GenBank/DDBJ databases">
        <authorList>
            <person name="Partida-Martinez L."/>
            <person name="Huntemann M."/>
            <person name="Clum A."/>
            <person name="Wang J."/>
            <person name="Palaniappan K."/>
            <person name="Ritter S."/>
            <person name="Chen I.-M."/>
            <person name="Stamatis D."/>
            <person name="Reddy T."/>
            <person name="O'Malley R."/>
            <person name="Daum C."/>
            <person name="Shapiro N."/>
            <person name="Ivanova N."/>
            <person name="Kyrpides N."/>
            <person name="Woyke T."/>
        </authorList>
    </citation>
    <scope>NUCLEOTIDE SEQUENCE [LARGE SCALE GENOMIC DNA]</scope>
    <source>
        <strain evidence="2 3">AS2.3</strain>
    </source>
</reference>
<protein>
    <submittedName>
        <fullName evidence="2">Uncharacterized protein</fullName>
    </submittedName>
</protein>
<dbReference type="Proteomes" id="UP000517753">
    <property type="component" value="Unassembled WGS sequence"/>
</dbReference>
<proteinExistence type="predicted"/>
<comment type="caution">
    <text evidence="2">The sequence shown here is derived from an EMBL/GenBank/DDBJ whole genome shotgun (WGS) entry which is preliminary data.</text>
</comment>
<feature type="non-terminal residue" evidence="2">
    <location>
        <position position="33"/>
    </location>
</feature>
<keyword evidence="1" id="KW-0732">Signal</keyword>
<organism evidence="2 3">
    <name type="scientific">Sphingomonas melonis</name>
    <dbReference type="NCBI Taxonomy" id="152682"/>
    <lineage>
        <taxon>Bacteria</taxon>
        <taxon>Pseudomonadati</taxon>
        <taxon>Pseudomonadota</taxon>
        <taxon>Alphaproteobacteria</taxon>
        <taxon>Sphingomonadales</taxon>
        <taxon>Sphingomonadaceae</taxon>
        <taxon>Sphingomonas</taxon>
    </lineage>
</organism>
<sequence length="33" mass="3189">MILRFGTACAALALMVGASPATAQQQAASAAVP</sequence>
<evidence type="ECO:0000256" key="1">
    <source>
        <dbReference type="SAM" id="SignalP"/>
    </source>
</evidence>
<name>A0A7Y9FLN7_9SPHN</name>
<feature type="chain" id="PRO_5030900106" evidence="1">
    <location>
        <begin position="24"/>
        <end position="33"/>
    </location>
</feature>
<dbReference type="AlphaFoldDB" id="A0A7Y9FLN7"/>
<evidence type="ECO:0000313" key="2">
    <source>
        <dbReference type="EMBL" id="NYD89606.1"/>
    </source>
</evidence>
<accession>A0A7Y9FLN7</accession>
<gene>
    <name evidence="2" type="ORF">HD841_001375</name>
</gene>
<dbReference type="EMBL" id="JACCBY010000001">
    <property type="protein sequence ID" value="NYD89606.1"/>
    <property type="molecule type" value="Genomic_DNA"/>
</dbReference>
<evidence type="ECO:0000313" key="3">
    <source>
        <dbReference type="Proteomes" id="UP000517753"/>
    </source>
</evidence>